<dbReference type="Proteomes" id="UP000292052">
    <property type="component" value="Unassembled WGS sequence"/>
</dbReference>
<dbReference type="Pfam" id="PF15961">
    <property type="entry name" value="DUF4764"/>
    <property type="match status" value="1"/>
</dbReference>
<dbReference type="AlphaFoldDB" id="A0A482VSW9"/>
<dbReference type="EMBL" id="QDEB01070250">
    <property type="protein sequence ID" value="RZC35509.1"/>
    <property type="molecule type" value="Genomic_DNA"/>
</dbReference>
<evidence type="ECO:0000259" key="3">
    <source>
        <dbReference type="PROSITE" id="PS50157"/>
    </source>
</evidence>
<keyword evidence="1" id="KW-0863">Zinc-finger</keyword>
<organism evidence="4 5">
    <name type="scientific">Asbolus verrucosus</name>
    <name type="common">Desert ironclad beetle</name>
    <dbReference type="NCBI Taxonomy" id="1661398"/>
    <lineage>
        <taxon>Eukaryota</taxon>
        <taxon>Metazoa</taxon>
        <taxon>Ecdysozoa</taxon>
        <taxon>Arthropoda</taxon>
        <taxon>Hexapoda</taxon>
        <taxon>Insecta</taxon>
        <taxon>Pterygota</taxon>
        <taxon>Neoptera</taxon>
        <taxon>Endopterygota</taxon>
        <taxon>Coleoptera</taxon>
        <taxon>Polyphaga</taxon>
        <taxon>Cucujiformia</taxon>
        <taxon>Tenebrionidae</taxon>
        <taxon>Pimeliinae</taxon>
        <taxon>Asbolus</taxon>
    </lineage>
</organism>
<dbReference type="OrthoDB" id="5981545at2759"/>
<evidence type="ECO:0000256" key="1">
    <source>
        <dbReference type="PROSITE-ProRule" id="PRU00042"/>
    </source>
</evidence>
<feature type="region of interest" description="Disordered" evidence="2">
    <location>
        <begin position="102"/>
        <end position="131"/>
    </location>
</feature>
<keyword evidence="5" id="KW-1185">Reference proteome</keyword>
<keyword evidence="1" id="KW-0862">Zinc</keyword>
<keyword evidence="1" id="KW-0479">Metal-binding</keyword>
<evidence type="ECO:0000256" key="2">
    <source>
        <dbReference type="SAM" id="MobiDB-lite"/>
    </source>
</evidence>
<dbReference type="STRING" id="1661398.A0A482VSW9"/>
<name>A0A482VSW9_ASBVE</name>
<dbReference type="GO" id="GO:0008270">
    <property type="term" value="F:zinc ion binding"/>
    <property type="evidence" value="ECO:0007669"/>
    <property type="project" value="UniProtKB-KW"/>
</dbReference>
<dbReference type="InterPro" id="IPR031885">
    <property type="entry name" value="DUF4764"/>
</dbReference>
<feature type="compositionally biased region" description="Basic and acidic residues" evidence="2">
    <location>
        <begin position="115"/>
        <end position="124"/>
    </location>
</feature>
<proteinExistence type="predicted"/>
<evidence type="ECO:0000313" key="4">
    <source>
        <dbReference type="EMBL" id="RZC35509.1"/>
    </source>
</evidence>
<reference evidence="4 5" key="1">
    <citation type="submission" date="2017-03" db="EMBL/GenBank/DDBJ databases">
        <title>Genome of the blue death feigning beetle - Asbolus verrucosus.</title>
        <authorList>
            <person name="Rider S.D."/>
        </authorList>
    </citation>
    <scope>NUCLEOTIDE SEQUENCE [LARGE SCALE GENOMIC DNA]</scope>
    <source>
        <strain evidence="4">Butters</strain>
        <tissue evidence="4">Head and leg muscle</tissue>
    </source>
</reference>
<evidence type="ECO:0000313" key="5">
    <source>
        <dbReference type="Proteomes" id="UP000292052"/>
    </source>
</evidence>
<feature type="domain" description="C2H2-type" evidence="3">
    <location>
        <begin position="203"/>
        <end position="230"/>
    </location>
</feature>
<accession>A0A482VSW9</accession>
<gene>
    <name evidence="4" type="ORF">BDFB_005692</name>
</gene>
<comment type="caution">
    <text evidence="4">The sequence shown here is derived from an EMBL/GenBank/DDBJ whole genome shotgun (WGS) entry which is preliminary data.</text>
</comment>
<dbReference type="PROSITE" id="PS50157">
    <property type="entry name" value="ZINC_FINGER_C2H2_2"/>
    <property type="match status" value="1"/>
</dbReference>
<sequence length="517" mass="59276">VMMTENIATAPYIIQINEPVQTIHLTEQIGGLGIQIDPNMQELATLSAINNQQIFVESPDNPIEIVHESSESVNQDFGVIQQDEQPFMFQIVYPQELNLSPASNTIKRGRPKKKKPEEVQRDDNCQSAQKTEVAAQLPKTARTRSGRLVKLPKYIEKDFKKIEITTDEQEIQVSDFKRFEEKENSKMEFAELHTKKRMISAQYKCPKCFKAYLGKNKMIQHLKKYPDHGPLPEGYQQFNFDVWNYLFDITQKCKSGQRGVKFCEELSNLLHNVQLLKSALFKTVTDNKNCVQIDKVLGNAIGLSPGKYKFDENELYKDVTVLKLITNSEFFKPSINNKQSSDSVVVKNKNEDCDEREKKKLKQDETSLQCLNKNYTITNDNPEQSVICHNVIESNNTLMSNYTHKPENAKIQEQTVDNYTKKVDVHNQMSLHSDLLTDNLLLHSLPNPRNSVEELMLTSVDNGSSLLDNSTSSDEVMNVDQFVNERFKKIIEPDIELSNTSLNLDLPSLELFQFHTS</sequence>
<feature type="non-terminal residue" evidence="4">
    <location>
        <position position="1"/>
    </location>
</feature>
<protein>
    <recommendedName>
        <fullName evidence="3">C2H2-type domain-containing protein</fullName>
    </recommendedName>
</protein>
<dbReference type="InterPro" id="IPR013087">
    <property type="entry name" value="Znf_C2H2_type"/>
</dbReference>